<evidence type="ECO:0000256" key="2">
    <source>
        <dbReference type="SAM" id="MobiDB-lite"/>
    </source>
</evidence>
<keyword evidence="5" id="KW-1185">Reference proteome</keyword>
<keyword evidence="3" id="KW-0472">Membrane</keyword>
<gene>
    <name evidence="4" type="primary">Necator_chrI.g1866</name>
    <name evidence="4" type="ORF">RB195_005740</name>
</gene>
<feature type="transmembrane region" description="Helical" evidence="3">
    <location>
        <begin position="74"/>
        <end position="102"/>
    </location>
</feature>
<protein>
    <submittedName>
        <fullName evidence="4">Uncharacterized protein</fullName>
    </submittedName>
</protein>
<dbReference type="EMBL" id="JAVFWL010000001">
    <property type="protein sequence ID" value="KAK6728279.1"/>
    <property type="molecule type" value="Genomic_DNA"/>
</dbReference>
<evidence type="ECO:0000256" key="1">
    <source>
        <dbReference type="SAM" id="Coils"/>
    </source>
</evidence>
<sequence>MSRLLSLHQIPLYEKTIPGFARRKQPISADNNRKFGYSMPTVRSGGGGPQLSKYPYDSSMVSPSCCLEYRPTGAFWAILFFVVFPAIYLSGKVVGTFLTVLLRVLRGLCKLLLWDDEDYEEEAEELRLERQRKLLEKENARRLRREERAKKRADAAARQLAEKNEKMASLVANGGSRNGVAKCMPPSDLSESLNSECETDEQRVTPSIAEGTTIVEEKTLTNGHVPTANGGADVTSTSTLRHRTTHQ</sequence>
<dbReference type="Proteomes" id="UP001303046">
    <property type="component" value="Unassembled WGS sequence"/>
</dbReference>
<name>A0ABR1BT72_NECAM</name>
<feature type="coiled-coil region" evidence="1">
    <location>
        <begin position="116"/>
        <end position="173"/>
    </location>
</feature>
<reference evidence="4 5" key="1">
    <citation type="submission" date="2023-08" db="EMBL/GenBank/DDBJ databases">
        <title>A Necator americanus chromosomal reference genome.</title>
        <authorList>
            <person name="Ilik V."/>
            <person name="Petrzelkova K.J."/>
            <person name="Pardy F."/>
            <person name="Fuh T."/>
            <person name="Niatou-Singa F.S."/>
            <person name="Gouil Q."/>
            <person name="Baker L."/>
            <person name="Ritchie M.E."/>
            <person name="Jex A.R."/>
            <person name="Gazzola D."/>
            <person name="Li H."/>
            <person name="Toshio Fujiwara R."/>
            <person name="Zhan B."/>
            <person name="Aroian R.V."/>
            <person name="Pafco B."/>
            <person name="Schwarz E.M."/>
        </authorList>
    </citation>
    <scope>NUCLEOTIDE SEQUENCE [LARGE SCALE GENOMIC DNA]</scope>
    <source>
        <strain evidence="4 5">Aroian</strain>
        <tissue evidence="4">Whole animal</tissue>
    </source>
</reference>
<accession>A0ABR1BT72</accession>
<feature type="region of interest" description="Disordered" evidence="2">
    <location>
        <begin position="218"/>
        <end position="247"/>
    </location>
</feature>
<keyword evidence="1" id="KW-0175">Coiled coil</keyword>
<evidence type="ECO:0000256" key="3">
    <source>
        <dbReference type="SAM" id="Phobius"/>
    </source>
</evidence>
<evidence type="ECO:0000313" key="4">
    <source>
        <dbReference type="EMBL" id="KAK6728279.1"/>
    </source>
</evidence>
<keyword evidence="3" id="KW-0812">Transmembrane</keyword>
<organism evidence="4 5">
    <name type="scientific">Necator americanus</name>
    <name type="common">Human hookworm</name>
    <dbReference type="NCBI Taxonomy" id="51031"/>
    <lineage>
        <taxon>Eukaryota</taxon>
        <taxon>Metazoa</taxon>
        <taxon>Ecdysozoa</taxon>
        <taxon>Nematoda</taxon>
        <taxon>Chromadorea</taxon>
        <taxon>Rhabditida</taxon>
        <taxon>Rhabditina</taxon>
        <taxon>Rhabditomorpha</taxon>
        <taxon>Strongyloidea</taxon>
        <taxon>Ancylostomatidae</taxon>
        <taxon>Bunostominae</taxon>
        <taxon>Necator</taxon>
    </lineage>
</organism>
<proteinExistence type="predicted"/>
<evidence type="ECO:0000313" key="5">
    <source>
        <dbReference type="Proteomes" id="UP001303046"/>
    </source>
</evidence>
<keyword evidence="3" id="KW-1133">Transmembrane helix</keyword>
<comment type="caution">
    <text evidence="4">The sequence shown here is derived from an EMBL/GenBank/DDBJ whole genome shotgun (WGS) entry which is preliminary data.</text>
</comment>